<feature type="transmembrane region" description="Helical" evidence="8">
    <location>
        <begin position="1000"/>
        <end position="1023"/>
    </location>
</feature>
<dbReference type="PRINTS" id="PR00702">
    <property type="entry name" value="ACRIFLAVINRP"/>
</dbReference>
<evidence type="ECO:0000256" key="3">
    <source>
        <dbReference type="ARBA" id="ARBA00022448"/>
    </source>
</evidence>
<keyword evidence="10" id="KW-1185">Reference proteome</keyword>
<dbReference type="SUPFAM" id="SSF82714">
    <property type="entry name" value="Multidrug efflux transporter AcrB TolC docking domain, DN and DC subdomains"/>
    <property type="match status" value="2"/>
</dbReference>
<evidence type="ECO:0000256" key="4">
    <source>
        <dbReference type="ARBA" id="ARBA00022475"/>
    </source>
</evidence>
<comment type="subcellular location">
    <subcellularLocation>
        <location evidence="1">Cell membrane</location>
        <topology evidence="1">Multi-pass membrane protein</topology>
    </subcellularLocation>
</comment>
<dbReference type="Gene3D" id="3.30.70.1320">
    <property type="entry name" value="Multidrug efflux transporter AcrB pore domain like"/>
    <property type="match status" value="1"/>
</dbReference>
<gene>
    <name evidence="9" type="ORF">NB231_02653</name>
</gene>
<evidence type="ECO:0000256" key="1">
    <source>
        <dbReference type="ARBA" id="ARBA00004651"/>
    </source>
</evidence>
<evidence type="ECO:0000256" key="7">
    <source>
        <dbReference type="ARBA" id="ARBA00023136"/>
    </source>
</evidence>
<feature type="transmembrane region" description="Helical" evidence="8">
    <location>
        <begin position="344"/>
        <end position="361"/>
    </location>
</feature>
<dbReference type="RefSeq" id="WP_004999503.1">
    <property type="nucleotide sequence ID" value="NZ_CH672427.1"/>
</dbReference>
<accession>A4BRR0</accession>
<dbReference type="EMBL" id="AAOF01000007">
    <property type="protein sequence ID" value="EAR21631.1"/>
    <property type="molecule type" value="Genomic_DNA"/>
</dbReference>
<feature type="transmembrane region" description="Helical" evidence="8">
    <location>
        <begin position="897"/>
        <end position="920"/>
    </location>
</feature>
<dbReference type="SUPFAM" id="SSF82693">
    <property type="entry name" value="Multidrug efflux transporter AcrB pore domain, PN1, PN2, PC1 and PC2 subdomains"/>
    <property type="match status" value="3"/>
</dbReference>
<dbReference type="Pfam" id="PF00873">
    <property type="entry name" value="ACR_tran"/>
    <property type="match status" value="1"/>
</dbReference>
<evidence type="ECO:0000256" key="8">
    <source>
        <dbReference type="SAM" id="Phobius"/>
    </source>
</evidence>
<keyword evidence="3" id="KW-0813">Transport</keyword>
<keyword evidence="7 8" id="KW-0472">Membrane</keyword>
<keyword evidence="6 8" id="KW-1133">Transmembrane helix</keyword>
<feature type="transmembrane region" description="Helical" evidence="8">
    <location>
        <begin position="475"/>
        <end position="502"/>
    </location>
</feature>
<protein>
    <submittedName>
        <fullName evidence="9">Heavy metal efflux pump CzcA</fullName>
    </submittedName>
</protein>
<keyword evidence="4" id="KW-1003">Cell membrane</keyword>
<comment type="similarity">
    <text evidence="2">Belongs to the resistance-nodulation-cell division (RND) (TC 2.A.6) family.</text>
</comment>
<keyword evidence="5 8" id="KW-0812">Transmembrane</keyword>
<feature type="transmembrane region" description="Helical" evidence="8">
    <location>
        <begin position="926"/>
        <end position="947"/>
    </location>
</feature>
<dbReference type="NCBIfam" id="TIGR00914">
    <property type="entry name" value="2A0601"/>
    <property type="match status" value="1"/>
</dbReference>
<reference evidence="9 10" key="1">
    <citation type="submission" date="2006-02" db="EMBL/GenBank/DDBJ databases">
        <authorList>
            <person name="Waterbury J."/>
            <person name="Ferriera S."/>
            <person name="Johnson J."/>
            <person name="Kravitz S."/>
            <person name="Halpern A."/>
            <person name="Remington K."/>
            <person name="Beeson K."/>
            <person name="Tran B."/>
            <person name="Rogers Y.-H."/>
            <person name="Friedman R."/>
            <person name="Venter J.C."/>
        </authorList>
    </citation>
    <scope>NUCLEOTIDE SEQUENCE [LARGE SCALE GENOMIC DNA]</scope>
    <source>
        <strain evidence="9 10">Nb-231</strain>
    </source>
</reference>
<dbReference type="Gene3D" id="3.30.70.1430">
    <property type="entry name" value="Multidrug efflux transporter AcrB pore domain"/>
    <property type="match status" value="2"/>
</dbReference>
<dbReference type="Gene3D" id="1.20.1640.10">
    <property type="entry name" value="Multidrug efflux transporter AcrB transmembrane domain"/>
    <property type="match status" value="2"/>
</dbReference>
<sequence>MIDRLVQAALNNRLLTLVLVAGLAGGGIYSFQRVPIDSFPDVTPTMVQVFTASPGLSPVDVETLISYPVEISMYGLPGLERVQSTSIFGLSRVNVYFEDGTDIYLARRLVMERLAKAREEIPAGLGKPQLGPITTGLGRVFLYTLENQKGTDFSPMDLRTAQDWIVKPMLRTVPGVTDVLSIGGYERQYQVRLDQNALIARDLSVADARRAIAANNRNVGASFINRAGEEYIIRGYGWVQPGEAGLEDIRNILIREQEGTPVYLRDVAEVRYGPAIRRGALIANGEEAVGGYVLKLIYTNTQKLLGALEEKVAAINDALPDGMVLKEYYSQGDLIEKAVGTVEGALLEGALLVLLLLYLFLGNLRSTLIVIASLPLAVLVAFIAMDYVGLSANLMSLGGLAIGIGMMVDGAVVMVENIFRHLEERVDEDVSMLRLVDEAAREVAQPIVFAIGIIIIVFLPLFTLQGVEGKMFSPMAYTISFALAGALLMALTLVPVLSSLVFSKKTAPRGEPRLLLWLKAGYRPLLTAVVARPKTVFASAVMLFAASLALFPLLGIEFVPTLREGTFLVRSTLPPGANLPKAIDYAGHLQEIFNDFPEVTGSYARVGRGEVGGDPEPVNVVASVVTLKPLEEWRSGRDYEALQTAMAERVKEELPGLANNFSQPIALRTDELLSGIMAEVVISLYGNDLEQLARYGERIKEITEQVEGAVDVRLQQQDGKPQVVVRPDRRELARYGIALDAVLAAVETGIGGSIAGQVFEGIRRFDIFVRLAADERDRISKIRELPLRTAGGALIPLSRVADVEVFIGPKKISRAKASRRIFVQLNVRGRDMDSVVTAIQQQVAAEVELPAGYYVEYGGQFENQRRAMQTLYVVVPITLSLIFLMLFLAFGRLRYAVLIFLNVPFAVSGGIVALWLSGLYLSVPGAVGFIAVFGVAVLNGVVMVAYINELREKGMAMGEAVRVGAERRLRPVLMTASAAILGLIPLLLAGGIGANVQRPLAAVVIGGLVTSTLLTLLVLPSVYRWFAVARRDKQAHGTLMDRRST</sequence>
<comment type="caution">
    <text evidence="9">The sequence shown here is derived from an EMBL/GenBank/DDBJ whole genome shotgun (WGS) entry which is preliminary data.</text>
</comment>
<dbReference type="GO" id="GO:0008324">
    <property type="term" value="F:monoatomic cation transmembrane transporter activity"/>
    <property type="evidence" value="ECO:0007669"/>
    <property type="project" value="InterPro"/>
</dbReference>
<dbReference type="GO" id="GO:0042910">
    <property type="term" value="F:xenobiotic transmembrane transporter activity"/>
    <property type="evidence" value="ECO:0007669"/>
    <property type="project" value="TreeGrafter"/>
</dbReference>
<evidence type="ECO:0000256" key="6">
    <source>
        <dbReference type="ARBA" id="ARBA00022989"/>
    </source>
</evidence>
<dbReference type="HOGENOM" id="CLU_002755_1_2_6"/>
<feature type="transmembrane region" description="Helical" evidence="8">
    <location>
        <begin position="443"/>
        <end position="463"/>
    </location>
</feature>
<evidence type="ECO:0000313" key="10">
    <source>
        <dbReference type="Proteomes" id="UP000003374"/>
    </source>
</evidence>
<dbReference type="STRING" id="314278.NB231_02653"/>
<name>A4BRR0_9GAMM</name>
<proteinExistence type="inferred from homology"/>
<evidence type="ECO:0000256" key="2">
    <source>
        <dbReference type="ARBA" id="ARBA00010942"/>
    </source>
</evidence>
<dbReference type="OrthoDB" id="9758297at2"/>
<dbReference type="AlphaFoldDB" id="A4BRR0"/>
<organism evidence="9 10">
    <name type="scientific">Nitrococcus mobilis Nb-231</name>
    <dbReference type="NCBI Taxonomy" id="314278"/>
    <lineage>
        <taxon>Bacteria</taxon>
        <taxon>Pseudomonadati</taxon>
        <taxon>Pseudomonadota</taxon>
        <taxon>Gammaproteobacteria</taxon>
        <taxon>Chromatiales</taxon>
        <taxon>Ectothiorhodospiraceae</taxon>
        <taxon>Nitrococcus</taxon>
    </lineage>
</organism>
<dbReference type="Gene3D" id="3.30.2090.10">
    <property type="entry name" value="Multidrug efflux transporter AcrB TolC docking domain, DN and DC subdomains"/>
    <property type="match status" value="2"/>
</dbReference>
<feature type="transmembrane region" description="Helical" evidence="8">
    <location>
        <begin position="368"/>
        <end position="388"/>
    </location>
</feature>
<feature type="transmembrane region" description="Helical" evidence="8">
    <location>
        <begin position="536"/>
        <end position="556"/>
    </location>
</feature>
<dbReference type="PANTHER" id="PTHR32063">
    <property type="match status" value="1"/>
</dbReference>
<dbReference type="Gene3D" id="3.30.70.1440">
    <property type="entry name" value="Multidrug efflux transporter AcrB pore domain"/>
    <property type="match status" value="1"/>
</dbReference>
<evidence type="ECO:0000313" key="9">
    <source>
        <dbReference type="EMBL" id="EAR21631.1"/>
    </source>
</evidence>
<dbReference type="InterPro" id="IPR027463">
    <property type="entry name" value="AcrB_DN_DC_subdom"/>
</dbReference>
<dbReference type="Proteomes" id="UP000003374">
    <property type="component" value="Unassembled WGS sequence"/>
</dbReference>
<feature type="transmembrane region" description="Helical" evidence="8">
    <location>
        <begin position="972"/>
        <end position="994"/>
    </location>
</feature>
<dbReference type="GO" id="GO:0005886">
    <property type="term" value="C:plasma membrane"/>
    <property type="evidence" value="ECO:0007669"/>
    <property type="project" value="UniProtKB-SubCell"/>
</dbReference>
<feature type="transmembrane region" description="Helical" evidence="8">
    <location>
        <begin position="394"/>
        <end position="415"/>
    </location>
</feature>
<dbReference type="InterPro" id="IPR001036">
    <property type="entry name" value="Acrflvin-R"/>
</dbReference>
<dbReference type="InterPro" id="IPR004763">
    <property type="entry name" value="CusA-like"/>
</dbReference>
<dbReference type="SUPFAM" id="SSF82866">
    <property type="entry name" value="Multidrug efflux transporter AcrB transmembrane domain"/>
    <property type="match status" value="2"/>
</dbReference>
<dbReference type="PANTHER" id="PTHR32063:SF24">
    <property type="entry name" value="CATION EFFLUX SYSTEM (ACRB_ACRD_ACRF FAMILY)"/>
    <property type="match status" value="1"/>
</dbReference>
<dbReference type="eggNOG" id="COG3696">
    <property type="taxonomic scope" value="Bacteria"/>
</dbReference>
<evidence type="ECO:0000256" key="5">
    <source>
        <dbReference type="ARBA" id="ARBA00022692"/>
    </source>
</evidence>
<feature type="transmembrane region" description="Helical" evidence="8">
    <location>
        <begin position="871"/>
        <end position="890"/>
    </location>
</feature>